<dbReference type="GO" id="GO:0006107">
    <property type="term" value="P:oxaloacetate metabolic process"/>
    <property type="evidence" value="ECO:0007669"/>
    <property type="project" value="UniProtKB-ARBA"/>
</dbReference>
<evidence type="ECO:0000313" key="5">
    <source>
        <dbReference type="EMBL" id="KAF6031563.1"/>
    </source>
</evidence>
<protein>
    <submittedName>
        <fullName evidence="5">FAHD2A</fullName>
    </submittedName>
</protein>
<dbReference type="InterPro" id="IPR011234">
    <property type="entry name" value="Fumarylacetoacetase-like_C"/>
</dbReference>
<evidence type="ECO:0000256" key="3">
    <source>
        <dbReference type="SAM" id="SignalP"/>
    </source>
</evidence>
<dbReference type="FunFam" id="3.90.850.10:FF:000002">
    <property type="entry name" value="2-hydroxyhepta-2,4-diene-1,7-dioate isomerase"/>
    <property type="match status" value="1"/>
</dbReference>
<organism evidence="5 6">
    <name type="scientific">Bugula neritina</name>
    <name type="common">Brown bryozoan</name>
    <name type="synonym">Sertularia neritina</name>
    <dbReference type="NCBI Taxonomy" id="10212"/>
    <lineage>
        <taxon>Eukaryota</taxon>
        <taxon>Metazoa</taxon>
        <taxon>Spiralia</taxon>
        <taxon>Lophotrochozoa</taxon>
        <taxon>Bryozoa</taxon>
        <taxon>Gymnolaemata</taxon>
        <taxon>Cheilostomatida</taxon>
        <taxon>Flustrina</taxon>
        <taxon>Buguloidea</taxon>
        <taxon>Bugulidae</taxon>
        <taxon>Bugula</taxon>
    </lineage>
</organism>
<name>A0A7J7K045_BUGNE</name>
<feature type="chain" id="PRO_5029635528" evidence="3">
    <location>
        <begin position="19"/>
        <end position="312"/>
    </location>
</feature>
<sequence>MRAVLIFKLTSLLSGSRGVYLVCRRKMHILQFSQAGRHSIGVRVDDTNIINLNDFSPDLPTDICSALCLDHKKLLTEAARCLQSTSSRISVDDVTLHPPITNPGKIIGICWNYKDLCEEVGEPLPTEPLVFSKFSSCVTGSGEIQIPSATKELDYECELVVVISKEARNVKEADAMEHVFGYTVANDLTASDIFNATKNGNQYLLAKSLDNFCPLFSDIVTKDEVEDVHNLNISTKVNGEVRQKSNTDQLVFRIPQLISYLSGFFTLSPGDIILTGTPGGTGMGFNPPKYIQSGDTVTIELQNIGTLTNTFL</sequence>
<reference evidence="5" key="1">
    <citation type="submission" date="2020-06" db="EMBL/GenBank/DDBJ databases">
        <title>Draft genome of Bugula neritina, a colonial animal packing powerful symbionts and potential medicines.</title>
        <authorList>
            <person name="Rayko M."/>
        </authorList>
    </citation>
    <scope>NUCLEOTIDE SEQUENCE [LARGE SCALE GENOMIC DNA]</scope>
    <source>
        <strain evidence="5">Kwan_BN1</strain>
    </source>
</reference>
<feature type="domain" description="Fumarylacetoacetase-like C-terminal" evidence="4">
    <location>
        <begin position="105"/>
        <end position="311"/>
    </location>
</feature>
<dbReference type="Gene3D" id="3.90.850.10">
    <property type="entry name" value="Fumarylacetoacetase-like, C-terminal domain"/>
    <property type="match status" value="1"/>
</dbReference>
<evidence type="ECO:0000259" key="4">
    <source>
        <dbReference type="Pfam" id="PF01557"/>
    </source>
</evidence>
<keyword evidence="3" id="KW-0732">Signal</keyword>
<evidence type="ECO:0000256" key="2">
    <source>
        <dbReference type="ARBA" id="ARBA00022723"/>
    </source>
</evidence>
<dbReference type="Pfam" id="PF01557">
    <property type="entry name" value="FAA_hydrolase"/>
    <property type="match status" value="1"/>
</dbReference>
<evidence type="ECO:0000256" key="1">
    <source>
        <dbReference type="ARBA" id="ARBA00010211"/>
    </source>
</evidence>
<dbReference type="PANTHER" id="PTHR42796">
    <property type="entry name" value="FUMARYLACETOACETATE HYDROLASE DOMAIN-CONTAINING PROTEIN 2A-RELATED"/>
    <property type="match status" value="1"/>
</dbReference>
<comment type="caution">
    <text evidence="5">The sequence shown here is derived from an EMBL/GenBank/DDBJ whole genome shotgun (WGS) entry which is preliminary data.</text>
</comment>
<dbReference type="GO" id="GO:0046872">
    <property type="term" value="F:metal ion binding"/>
    <property type="evidence" value="ECO:0007669"/>
    <property type="project" value="UniProtKB-KW"/>
</dbReference>
<dbReference type="InterPro" id="IPR036663">
    <property type="entry name" value="Fumarylacetoacetase_C_sf"/>
</dbReference>
<dbReference type="AlphaFoldDB" id="A0A7J7K045"/>
<comment type="similarity">
    <text evidence="1">Belongs to the FAH family.</text>
</comment>
<keyword evidence="2" id="KW-0479">Metal-binding</keyword>
<dbReference type="EMBL" id="VXIV02001588">
    <property type="protein sequence ID" value="KAF6031563.1"/>
    <property type="molecule type" value="Genomic_DNA"/>
</dbReference>
<dbReference type="InterPro" id="IPR051121">
    <property type="entry name" value="FAH"/>
</dbReference>
<dbReference type="SUPFAM" id="SSF56529">
    <property type="entry name" value="FAH"/>
    <property type="match status" value="1"/>
</dbReference>
<dbReference type="OrthoDB" id="411064at2759"/>
<proteinExistence type="inferred from homology"/>
<feature type="signal peptide" evidence="3">
    <location>
        <begin position="1"/>
        <end position="18"/>
    </location>
</feature>
<dbReference type="PANTHER" id="PTHR42796:SF4">
    <property type="entry name" value="FUMARYLACETOACETATE HYDROLASE DOMAIN-CONTAINING PROTEIN 2A"/>
    <property type="match status" value="1"/>
</dbReference>
<dbReference type="Proteomes" id="UP000593567">
    <property type="component" value="Unassembled WGS sequence"/>
</dbReference>
<dbReference type="GO" id="GO:0050163">
    <property type="term" value="F:oxaloacetate tautomerase activity"/>
    <property type="evidence" value="ECO:0007669"/>
    <property type="project" value="UniProtKB-ARBA"/>
</dbReference>
<keyword evidence="6" id="KW-1185">Reference proteome</keyword>
<gene>
    <name evidence="5" type="ORF">EB796_010113</name>
</gene>
<evidence type="ECO:0000313" key="6">
    <source>
        <dbReference type="Proteomes" id="UP000593567"/>
    </source>
</evidence>
<accession>A0A7J7K045</accession>